<feature type="transmembrane region" description="Helical" evidence="12">
    <location>
        <begin position="112"/>
        <end position="130"/>
    </location>
</feature>
<comment type="similarity">
    <text evidence="3">Belongs to the peptidase M50B family.</text>
</comment>
<organism evidence="14 15">
    <name type="scientific">Candidatus Gallimonas intestinigallinarum</name>
    <dbReference type="NCBI Taxonomy" id="2838604"/>
    <lineage>
        <taxon>Bacteria</taxon>
        <taxon>Bacillati</taxon>
        <taxon>Bacillota</taxon>
        <taxon>Clostridia</taxon>
        <taxon>Candidatus Gallimonas</taxon>
    </lineage>
</organism>
<evidence type="ECO:0000256" key="6">
    <source>
        <dbReference type="ARBA" id="ARBA00022723"/>
    </source>
</evidence>
<evidence type="ECO:0000313" key="14">
    <source>
        <dbReference type="EMBL" id="HIZ25119.1"/>
    </source>
</evidence>
<dbReference type="GO" id="GO:0016020">
    <property type="term" value="C:membrane"/>
    <property type="evidence" value="ECO:0007669"/>
    <property type="project" value="UniProtKB-SubCell"/>
</dbReference>
<keyword evidence="4 14" id="KW-0645">Protease</keyword>
<keyword evidence="5 12" id="KW-0812">Transmembrane</keyword>
<evidence type="ECO:0000256" key="7">
    <source>
        <dbReference type="ARBA" id="ARBA00022801"/>
    </source>
</evidence>
<dbReference type="Pfam" id="PF02163">
    <property type="entry name" value="Peptidase_M50"/>
    <property type="match status" value="1"/>
</dbReference>
<evidence type="ECO:0000256" key="5">
    <source>
        <dbReference type="ARBA" id="ARBA00022692"/>
    </source>
</evidence>
<dbReference type="InterPro" id="IPR008915">
    <property type="entry name" value="Peptidase_M50"/>
</dbReference>
<feature type="domain" description="Peptidase M50" evidence="13">
    <location>
        <begin position="111"/>
        <end position="157"/>
    </location>
</feature>
<evidence type="ECO:0000256" key="11">
    <source>
        <dbReference type="ARBA" id="ARBA00023136"/>
    </source>
</evidence>
<gene>
    <name evidence="14" type="ORF">H9812_06600</name>
</gene>
<feature type="transmembrane region" description="Helical" evidence="12">
    <location>
        <begin position="176"/>
        <end position="197"/>
    </location>
</feature>
<keyword evidence="8" id="KW-0862">Zinc</keyword>
<keyword evidence="6" id="KW-0479">Metal-binding</keyword>
<evidence type="ECO:0000256" key="8">
    <source>
        <dbReference type="ARBA" id="ARBA00022833"/>
    </source>
</evidence>
<accession>A0A9D2DY15</accession>
<comment type="cofactor">
    <cofactor evidence="1">
        <name>Zn(2+)</name>
        <dbReference type="ChEBI" id="CHEBI:29105"/>
    </cofactor>
</comment>
<dbReference type="PANTHER" id="PTHR39188:SF3">
    <property type="entry name" value="STAGE IV SPORULATION PROTEIN FB"/>
    <property type="match status" value="1"/>
</dbReference>
<evidence type="ECO:0000256" key="2">
    <source>
        <dbReference type="ARBA" id="ARBA00004141"/>
    </source>
</evidence>
<keyword evidence="7" id="KW-0378">Hydrolase</keyword>
<comment type="subcellular location">
    <subcellularLocation>
        <location evidence="2">Membrane</location>
        <topology evidence="2">Multi-pass membrane protein</topology>
    </subcellularLocation>
</comment>
<dbReference type="GO" id="GO:0008237">
    <property type="term" value="F:metallopeptidase activity"/>
    <property type="evidence" value="ECO:0007669"/>
    <property type="project" value="UniProtKB-KW"/>
</dbReference>
<dbReference type="EMBL" id="DXBS01000121">
    <property type="protein sequence ID" value="HIZ25119.1"/>
    <property type="molecule type" value="Genomic_DNA"/>
</dbReference>
<sequence>MPGVKVRVHPLCLLVGVLSALTGTLLPFLSAILAAALHECAHAFAARRYGFALDTLVLMPYGATIAGDIGGIGKKEELCVLLAGPLANAATALAFVALWWLYPETYPYTDTAAYVSASLCLVNLLPAWPLDGGRILHLALSPLGEVRSMRIVRAVTFFLAAGVLAFFVWSCFSSPAWTALAFAVLLAAGAFGGGRYAPLKFSRKKSLARGLTERRIVISASRPVRAAFRYLREESYLVLVLYEGGEFVGEVTEEEYLAAVQRGDWALPLSQLLPKL</sequence>
<evidence type="ECO:0000256" key="12">
    <source>
        <dbReference type="SAM" id="Phobius"/>
    </source>
</evidence>
<evidence type="ECO:0000256" key="3">
    <source>
        <dbReference type="ARBA" id="ARBA00007931"/>
    </source>
</evidence>
<evidence type="ECO:0000259" key="13">
    <source>
        <dbReference type="Pfam" id="PF02163"/>
    </source>
</evidence>
<evidence type="ECO:0000313" key="15">
    <source>
        <dbReference type="Proteomes" id="UP000824044"/>
    </source>
</evidence>
<feature type="transmembrane region" description="Helical" evidence="12">
    <location>
        <begin position="49"/>
        <end position="66"/>
    </location>
</feature>
<evidence type="ECO:0000256" key="4">
    <source>
        <dbReference type="ARBA" id="ARBA00022670"/>
    </source>
</evidence>
<evidence type="ECO:0000256" key="10">
    <source>
        <dbReference type="ARBA" id="ARBA00023049"/>
    </source>
</evidence>
<dbReference type="GO" id="GO:0006508">
    <property type="term" value="P:proteolysis"/>
    <property type="evidence" value="ECO:0007669"/>
    <property type="project" value="UniProtKB-KW"/>
</dbReference>
<evidence type="ECO:0000256" key="1">
    <source>
        <dbReference type="ARBA" id="ARBA00001947"/>
    </source>
</evidence>
<dbReference type="AlphaFoldDB" id="A0A9D2DY15"/>
<keyword evidence="9 12" id="KW-1133">Transmembrane helix</keyword>
<comment type="caution">
    <text evidence="14">The sequence shown here is derived from an EMBL/GenBank/DDBJ whole genome shotgun (WGS) entry which is preliminary data.</text>
</comment>
<dbReference type="Proteomes" id="UP000824044">
    <property type="component" value="Unassembled WGS sequence"/>
</dbReference>
<name>A0A9D2DY15_9FIRM</name>
<feature type="transmembrane region" description="Helical" evidence="12">
    <location>
        <begin position="78"/>
        <end position="100"/>
    </location>
</feature>
<feature type="transmembrane region" description="Helical" evidence="12">
    <location>
        <begin position="151"/>
        <end position="170"/>
    </location>
</feature>
<protein>
    <submittedName>
        <fullName evidence="14">Site-2 protease family protein</fullName>
    </submittedName>
</protein>
<keyword evidence="11 12" id="KW-0472">Membrane</keyword>
<proteinExistence type="inferred from homology"/>
<dbReference type="PANTHER" id="PTHR39188">
    <property type="entry name" value="MEMBRANE-ASSOCIATED ZINC METALLOPROTEASE M50B"/>
    <property type="match status" value="1"/>
</dbReference>
<evidence type="ECO:0000256" key="9">
    <source>
        <dbReference type="ARBA" id="ARBA00022989"/>
    </source>
</evidence>
<feature type="transmembrane region" description="Helical" evidence="12">
    <location>
        <begin position="12"/>
        <end position="37"/>
    </location>
</feature>
<dbReference type="GO" id="GO:0046872">
    <property type="term" value="F:metal ion binding"/>
    <property type="evidence" value="ECO:0007669"/>
    <property type="project" value="UniProtKB-KW"/>
</dbReference>
<reference evidence="14" key="2">
    <citation type="submission" date="2021-04" db="EMBL/GenBank/DDBJ databases">
        <authorList>
            <person name="Gilroy R."/>
        </authorList>
    </citation>
    <scope>NUCLEOTIDE SEQUENCE</scope>
    <source>
        <strain evidence="14">CHK33-5263</strain>
    </source>
</reference>
<keyword evidence="10" id="KW-0482">Metalloprotease</keyword>
<reference evidence="14" key="1">
    <citation type="journal article" date="2021" name="PeerJ">
        <title>Extensive microbial diversity within the chicken gut microbiome revealed by metagenomics and culture.</title>
        <authorList>
            <person name="Gilroy R."/>
            <person name="Ravi A."/>
            <person name="Getino M."/>
            <person name="Pursley I."/>
            <person name="Horton D.L."/>
            <person name="Alikhan N.F."/>
            <person name="Baker D."/>
            <person name="Gharbi K."/>
            <person name="Hall N."/>
            <person name="Watson M."/>
            <person name="Adriaenssens E.M."/>
            <person name="Foster-Nyarko E."/>
            <person name="Jarju S."/>
            <person name="Secka A."/>
            <person name="Antonio M."/>
            <person name="Oren A."/>
            <person name="Chaudhuri R.R."/>
            <person name="La Ragione R."/>
            <person name="Hildebrand F."/>
            <person name="Pallen M.J."/>
        </authorList>
    </citation>
    <scope>NUCLEOTIDE SEQUENCE</scope>
    <source>
        <strain evidence="14">CHK33-5263</strain>
    </source>
</reference>